<organism evidence="2 3">
    <name type="scientific">Paracoccus stylophorae</name>
    <dbReference type="NCBI Taxonomy" id="659350"/>
    <lineage>
        <taxon>Bacteria</taxon>
        <taxon>Pseudomonadati</taxon>
        <taxon>Pseudomonadota</taxon>
        <taxon>Alphaproteobacteria</taxon>
        <taxon>Rhodobacterales</taxon>
        <taxon>Paracoccaceae</taxon>
        <taxon>Paracoccus</taxon>
    </lineage>
</organism>
<name>A0ABY7SXB5_9RHOB</name>
<dbReference type="Proteomes" id="UP001218412">
    <property type="component" value="Chromosome"/>
</dbReference>
<dbReference type="RefSeq" id="WP_272859786.1">
    <property type="nucleotide sequence ID" value="NZ_CP067134.1"/>
</dbReference>
<dbReference type="InterPro" id="IPR016181">
    <property type="entry name" value="Acyl_CoA_acyltransferase"/>
</dbReference>
<evidence type="ECO:0000313" key="3">
    <source>
        <dbReference type="Proteomes" id="UP001218412"/>
    </source>
</evidence>
<gene>
    <name evidence="2" type="ORF">JHW45_04655</name>
</gene>
<proteinExistence type="predicted"/>
<feature type="domain" description="N-acetyltransferase" evidence="1">
    <location>
        <begin position="15"/>
        <end position="174"/>
    </location>
</feature>
<accession>A0ABY7SXB5</accession>
<dbReference type="PANTHER" id="PTHR43792:SF1">
    <property type="entry name" value="N-ACETYLTRANSFERASE DOMAIN-CONTAINING PROTEIN"/>
    <property type="match status" value="1"/>
</dbReference>
<dbReference type="Pfam" id="PF13302">
    <property type="entry name" value="Acetyltransf_3"/>
    <property type="match status" value="1"/>
</dbReference>
<protein>
    <submittedName>
        <fullName evidence="2">GNAT family N-acetyltransferase</fullName>
    </submittedName>
</protein>
<dbReference type="EMBL" id="CP067134">
    <property type="protein sequence ID" value="WCR11672.1"/>
    <property type="molecule type" value="Genomic_DNA"/>
</dbReference>
<dbReference type="InterPro" id="IPR000182">
    <property type="entry name" value="GNAT_dom"/>
</dbReference>
<dbReference type="SUPFAM" id="SSF55729">
    <property type="entry name" value="Acyl-CoA N-acyltransferases (Nat)"/>
    <property type="match status" value="1"/>
</dbReference>
<dbReference type="PROSITE" id="PS51186">
    <property type="entry name" value="GNAT"/>
    <property type="match status" value="1"/>
</dbReference>
<keyword evidence="3" id="KW-1185">Reference proteome</keyword>
<sequence length="180" mass="19620">MILLSPTPILTTERLTLRAPKGSDWPAWRAFMASDRLRFVRPDDFDDAASWRAFGHAIGHWAMRGWGMFVFTARDDDTPLGMAGPWFPEGWPEREIGWSLWPPEAEGKGLAAEAAGAARAHAFGALGWTTAVSYVDPGNARSIALAERMGAIRDDAAPVPHSDRPCLVYRHSAAHAKGAA</sequence>
<dbReference type="Gene3D" id="3.40.630.30">
    <property type="match status" value="1"/>
</dbReference>
<dbReference type="PANTHER" id="PTHR43792">
    <property type="entry name" value="GNAT FAMILY, PUTATIVE (AFU_ORTHOLOGUE AFUA_3G00765)-RELATED-RELATED"/>
    <property type="match status" value="1"/>
</dbReference>
<reference evidence="2 3" key="1">
    <citation type="submission" date="2021-01" db="EMBL/GenBank/DDBJ databases">
        <title>Biogeographic distribution of Paracoccus.</title>
        <authorList>
            <person name="Hollensteiner J."/>
            <person name="Leineberger J."/>
            <person name="Brinkhoff T."/>
            <person name="Daniel R."/>
        </authorList>
    </citation>
    <scope>NUCLEOTIDE SEQUENCE [LARGE SCALE GENOMIC DNA]</scope>
    <source>
        <strain evidence="2 3">LMG25392</strain>
    </source>
</reference>
<dbReference type="InterPro" id="IPR051531">
    <property type="entry name" value="N-acetyltransferase"/>
</dbReference>
<evidence type="ECO:0000313" key="2">
    <source>
        <dbReference type="EMBL" id="WCR11672.1"/>
    </source>
</evidence>
<evidence type="ECO:0000259" key="1">
    <source>
        <dbReference type="PROSITE" id="PS51186"/>
    </source>
</evidence>